<evidence type="ECO:0000256" key="2">
    <source>
        <dbReference type="SAM" id="MobiDB-lite"/>
    </source>
</evidence>
<feature type="compositionally biased region" description="Low complexity" evidence="2">
    <location>
        <begin position="224"/>
        <end position="240"/>
    </location>
</feature>
<evidence type="ECO:0000313" key="5">
    <source>
        <dbReference type="EMBL" id="CAG8510183.1"/>
    </source>
</evidence>
<sequence length="287" mass="29653">MKSTLLVLTTVLIFSLTEISLSIPVSYKFAKRAFTGDATYYDPGLGSCGITSSGSDFVVALVTIDGNPNHNPLCGKQIVVTGPKGSVTCTIVDRCPVCPYGDVDLSRPAFEKIADLSVGRLRVTWDFVGGGSPPPPPPPPPTTTTTSNNPPPPPPPTTTPESTSNPPPPPPPPTTTPESTTDNPPPPPPPTATPESTTDNPPPPPPPTATPESTSNNPPPPPEETTSPAAPEVTTSPAAPEVTTSPAVSRTRHHDHYDNTAQSVSPSADVENTPTKSTCSLGTPTNN</sequence>
<dbReference type="EMBL" id="CAJVPK010000436">
    <property type="protein sequence ID" value="CAG8510183.1"/>
    <property type="molecule type" value="Genomic_DNA"/>
</dbReference>
<feature type="signal peptide" evidence="3">
    <location>
        <begin position="1"/>
        <end position="22"/>
    </location>
</feature>
<comment type="caution">
    <text evidence="5">The sequence shown here is derived from an EMBL/GenBank/DDBJ whole genome shotgun (WGS) entry which is preliminary data.</text>
</comment>
<evidence type="ECO:0000259" key="4">
    <source>
        <dbReference type="Pfam" id="PF03330"/>
    </source>
</evidence>
<name>A0A9N8ZXK2_9GLOM</name>
<feature type="domain" description="RlpA-like protein double-psi beta-barrel" evidence="4">
    <location>
        <begin position="35"/>
        <end position="124"/>
    </location>
</feature>
<feature type="region of interest" description="Disordered" evidence="2">
    <location>
        <begin position="127"/>
        <end position="287"/>
    </location>
</feature>
<dbReference type="AlphaFoldDB" id="A0A9N8ZXK2"/>
<reference evidence="5" key="1">
    <citation type="submission" date="2021-06" db="EMBL/GenBank/DDBJ databases">
        <authorList>
            <person name="Kallberg Y."/>
            <person name="Tangrot J."/>
            <person name="Rosling A."/>
        </authorList>
    </citation>
    <scope>NUCLEOTIDE SEQUENCE</scope>
    <source>
        <strain evidence="5">AZ414A</strain>
    </source>
</reference>
<accession>A0A9N8ZXK2</accession>
<protein>
    <submittedName>
        <fullName evidence="5">312_t:CDS:1</fullName>
    </submittedName>
</protein>
<dbReference type="Gene3D" id="2.40.40.10">
    <property type="entry name" value="RlpA-like domain"/>
    <property type="match status" value="1"/>
</dbReference>
<gene>
    <name evidence="5" type="ORF">DEBURN_LOCUS5132</name>
</gene>
<dbReference type="Pfam" id="PF03330">
    <property type="entry name" value="DPBB_1"/>
    <property type="match status" value="1"/>
</dbReference>
<dbReference type="InterPro" id="IPR051477">
    <property type="entry name" value="Expansin_CellWall"/>
</dbReference>
<dbReference type="PANTHER" id="PTHR31836:SF28">
    <property type="entry name" value="SRCR DOMAIN-CONTAINING PROTEIN-RELATED"/>
    <property type="match status" value="1"/>
</dbReference>
<feature type="compositionally biased region" description="Pro residues" evidence="2">
    <location>
        <begin position="149"/>
        <end position="158"/>
    </location>
</feature>
<feature type="compositionally biased region" description="Pro residues" evidence="2">
    <location>
        <begin position="183"/>
        <end position="192"/>
    </location>
</feature>
<keyword evidence="6" id="KW-1185">Reference proteome</keyword>
<feature type="chain" id="PRO_5040248053" evidence="3">
    <location>
        <begin position="23"/>
        <end position="287"/>
    </location>
</feature>
<dbReference type="InterPro" id="IPR036908">
    <property type="entry name" value="RlpA-like_sf"/>
</dbReference>
<dbReference type="InterPro" id="IPR009009">
    <property type="entry name" value="RlpA-like_DPBB"/>
</dbReference>
<dbReference type="SUPFAM" id="SSF50685">
    <property type="entry name" value="Barwin-like endoglucanases"/>
    <property type="match status" value="1"/>
</dbReference>
<feature type="compositionally biased region" description="Pro residues" evidence="2">
    <location>
        <begin position="132"/>
        <end position="142"/>
    </location>
</feature>
<feature type="compositionally biased region" description="Pro residues" evidence="2">
    <location>
        <begin position="165"/>
        <end position="175"/>
    </location>
</feature>
<proteinExistence type="predicted"/>
<evidence type="ECO:0000256" key="3">
    <source>
        <dbReference type="SAM" id="SignalP"/>
    </source>
</evidence>
<feature type="compositionally biased region" description="Polar residues" evidence="2">
    <location>
        <begin position="259"/>
        <end position="287"/>
    </location>
</feature>
<organism evidence="5 6">
    <name type="scientific">Diversispora eburnea</name>
    <dbReference type="NCBI Taxonomy" id="1213867"/>
    <lineage>
        <taxon>Eukaryota</taxon>
        <taxon>Fungi</taxon>
        <taxon>Fungi incertae sedis</taxon>
        <taxon>Mucoromycota</taxon>
        <taxon>Glomeromycotina</taxon>
        <taxon>Glomeromycetes</taxon>
        <taxon>Diversisporales</taxon>
        <taxon>Diversisporaceae</taxon>
        <taxon>Diversispora</taxon>
    </lineage>
</organism>
<dbReference type="PANTHER" id="PTHR31836">
    <property type="match status" value="1"/>
</dbReference>
<feature type="compositionally biased region" description="Pro residues" evidence="2">
    <location>
        <begin position="200"/>
        <end position="209"/>
    </location>
</feature>
<dbReference type="PRINTS" id="PR01217">
    <property type="entry name" value="PRICHEXTENSN"/>
</dbReference>
<dbReference type="OrthoDB" id="623670at2759"/>
<evidence type="ECO:0000256" key="1">
    <source>
        <dbReference type="ARBA" id="ARBA00022729"/>
    </source>
</evidence>
<keyword evidence="1 3" id="KW-0732">Signal</keyword>
<dbReference type="Proteomes" id="UP000789706">
    <property type="component" value="Unassembled WGS sequence"/>
</dbReference>
<dbReference type="CDD" id="cd22191">
    <property type="entry name" value="DPBB_RlpA_EXP_N-like"/>
    <property type="match status" value="1"/>
</dbReference>
<evidence type="ECO:0000313" key="6">
    <source>
        <dbReference type="Proteomes" id="UP000789706"/>
    </source>
</evidence>